<protein>
    <recommendedName>
        <fullName evidence="5">alcohol dehydrogenase</fullName>
        <ecNumber evidence="5">1.1.1.1</ecNumber>
    </recommendedName>
</protein>
<evidence type="ECO:0000256" key="7">
    <source>
        <dbReference type="ARBA" id="ARBA00022723"/>
    </source>
</evidence>
<evidence type="ECO:0000313" key="14">
    <source>
        <dbReference type="Proteomes" id="UP001327560"/>
    </source>
</evidence>
<dbReference type="GO" id="GO:0046294">
    <property type="term" value="P:formaldehyde catabolic process"/>
    <property type="evidence" value="ECO:0007669"/>
    <property type="project" value="TreeGrafter"/>
</dbReference>
<dbReference type="SUPFAM" id="SSF50129">
    <property type="entry name" value="GroES-like"/>
    <property type="match status" value="1"/>
</dbReference>
<dbReference type="EMBL" id="CP136892">
    <property type="protein sequence ID" value="WOL00994.1"/>
    <property type="molecule type" value="Genomic_DNA"/>
</dbReference>
<gene>
    <name evidence="13" type="ORF">Cni_G09707</name>
</gene>
<comment type="subcellular location">
    <subcellularLocation>
        <location evidence="2">Cytoplasm</location>
    </subcellularLocation>
</comment>
<comment type="cofactor">
    <cofactor evidence="1">
        <name>Zn(2+)</name>
        <dbReference type="ChEBI" id="CHEBI:29105"/>
    </cofactor>
</comment>
<comment type="subunit">
    <text evidence="4">Homodimer.</text>
</comment>
<evidence type="ECO:0000256" key="4">
    <source>
        <dbReference type="ARBA" id="ARBA00011738"/>
    </source>
</evidence>
<keyword evidence="6" id="KW-0963">Cytoplasm</keyword>
<dbReference type="Gene3D" id="3.40.50.720">
    <property type="entry name" value="NAD(P)-binding Rossmann-like Domain"/>
    <property type="match status" value="1"/>
</dbReference>
<name>A0AAQ3K4I1_9LILI</name>
<proteinExistence type="inferred from homology"/>
<keyword evidence="7" id="KW-0479">Metal-binding</keyword>
<comment type="catalytic activity">
    <reaction evidence="11">
        <text>a secondary alcohol + NAD(+) = a ketone + NADH + H(+)</text>
        <dbReference type="Rhea" id="RHEA:10740"/>
        <dbReference type="ChEBI" id="CHEBI:15378"/>
        <dbReference type="ChEBI" id="CHEBI:17087"/>
        <dbReference type="ChEBI" id="CHEBI:35681"/>
        <dbReference type="ChEBI" id="CHEBI:57540"/>
        <dbReference type="ChEBI" id="CHEBI:57945"/>
        <dbReference type="EC" id="1.1.1.1"/>
    </reaction>
</comment>
<evidence type="ECO:0000256" key="1">
    <source>
        <dbReference type="ARBA" id="ARBA00001947"/>
    </source>
</evidence>
<dbReference type="EC" id="1.1.1.1" evidence="5"/>
<keyword evidence="8" id="KW-0862">Zinc</keyword>
<accession>A0AAQ3K4I1</accession>
<keyword evidence="9" id="KW-0560">Oxidoreductase</keyword>
<evidence type="ECO:0000256" key="5">
    <source>
        <dbReference type="ARBA" id="ARBA00013190"/>
    </source>
</evidence>
<evidence type="ECO:0000256" key="8">
    <source>
        <dbReference type="ARBA" id="ARBA00022833"/>
    </source>
</evidence>
<keyword evidence="10" id="KW-0520">NAD</keyword>
<evidence type="ECO:0000256" key="10">
    <source>
        <dbReference type="ARBA" id="ARBA00023027"/>
    </source>
</evidence>
<dbReference type="GO" id="GO:0004022">
    <property type="term" value="F:alcohol dehydrogenase (NAD+) activity"/>
    <property type="evidence" value="ECO:0007669"/>
    <property type="project" value="UniProtKB-EC"/>
</dbReference>
<dbReference type="Gene3D" id="3.90.180.10">
    <property type="entry name" value="Medium-chain alcohol dehydrogenases, catalytic domain"/>
    <property type="match status" value="1"/>
</dbReference>
<dbReference type="Gene3D" id="1.10.132.70">
    <property type="match status" value="1"/>
</dbReference>
<dbReference type="InterPro" id="IPR011032">
    <property type="entry name" value="GroES-like_sf"/>
</dbReference>
<organism evidence="13 14">
    <name type="scientific">Canna indica</name>
    <name type="common">Indian-shot</name>
    <dbReference type="NCBI Taxonomy" id="4628"/>
    <lineage>
        <taxon>Eukaryota</taxon>
        <taxon>Viridiplantae</taxon>
        <taxon>Streptophyta</taxon>
        <taxon>Embryophyta</taxon>
        <taxon>Tracheophyta</taxon>
        <taxon>Spermatophyta</taxon>
        <taxon>Magnoliopsida</taxon>
        <taxon>Liliopsida</taxon>
        <taxon>Zingiberales</taxon>
        <taxon>Cannaceae</taxon>
        <taxon>Canna</taxon>
    </lineage>
</organism>
<dbReference type="GO" id="GO:0051903">
    <property type="term" value="F:S-(hydroxymethyl)glutathione dehydrogenase [NAD(P)+] activity"/>
    <property type="evidence" value="ECO:0007669"/>
    <property type="project" value="TreeGrafter"/>
</dbReference>
<dbReference type="AlphaFoldDB" id="A0AAQ3K4I1"/>
<dbReference type="GO" id="GO:0008270">
    <property type="term" value="F:zinc ion binding"/>
    <property type="evidence" value="ECO:0007669"/>
    <property type="project" value="TreeGrafter"/>
</dbReference>
<reference evidence="13 14" key="1">
    <citation type="submission" date="2023-10" db="EMBL/GenBank/DDBJ databases">
        <title>Chromosome-scale genome assembly provides insights into flower coloration mechanisms of Canna indica.</title>
        <authorList>
            <person name="Li C."/>
        </authorList>
    </citation>
    <scope>NUCLEOTIDE SEQUENCE [LARGE SCALE GENOMIC DNA]</scope>
    <source>
        <tissue evidence="13">Flower</tissue>
    </source>
</reference>
<evidence type="ECO:0000256" key="11">
    <source>
        <dbReference type="ARBA" id="ARBA00049164"/>
    </source>
</evidence>
<evidence type="ECO:0000256" key="2">
    <source>
        <dbReference type="ARBA" id="ARBA00004496"/>
    </source>
</evidence>
<keyword evidence="14" id="KW-1185">Reference proteome</keyword>
<evidence type="ECO:0000256" key="6">
    <source>
        <dbReference type="ARBA" id="ARBA00022490"/>
    </source>
</evidence>
<evidence type="ECO:0000256" key="3">
    <source>
        <dbReference type="ARBA" id="ARBA00008072"/>
    </source>
</evidence>
<dbReference type="PANTHER" id="PTHR43880">
    <property type="entry name" value="ALCOHOL DEHYDROGENASE"/>
    <property type="match status" value="1"/>
</dbReference>
<dbReference type="GO" id="GO:0005829">
    <property type="term" value="C:cytosol"/>
    <property type="evidence" value="ECO:0007669"/>
    <property type="project" value="TreeGrafter"/>
</dbReference>
<sequence length="244" mass="28237">MEDSNFDEETGWGVAVLVGVPHKDAVFKTHPVNFLTERTLKGTFYGHYKPRTDLAVVFEMYMNKEIELEKFINHEVSFSEINKAFDLMLQGIIHSYACLSPLYAIPGVVSVISCCLNIAFKSPKTIVRYHSLLRLLKSLIRNSRSCQRNKLLFKHCIQISKDHSQTEHTLHYIKQGQHGSLRDYLKRVNVVAMEIPNLDPHVQLFSVKHELKPEHFADQIALAKPKDMTKIQEKVVYHMEIEEF</sequence>
<comment type="similarity">
    <text evidence="3">Belongs to the zinc-containing alcohol dehydrogenase family.</text>
</comment>
<evidence type="ECO:0000256" key="12">
    <source>
        <dbReference type="ARBA" id="ARBA00049243"/>
    </source>
</evidence>
<dbReference type="PANTHER" id="PTHR43880:SF9">
    <property type="entry name" value="ALCOHOL DEHYDROGENASE 1"/>
    <property type="match status" value="1"/>
</dbReference>
<comment type="catalytic activity">
    <reaction evidence="12">
        <text>a primary alcohol + NAD(+) = an aldehyde + NADH + H(+)</text>
        <dbReference type="Rhea" id="RHEA:10736"/>
        <dbReference type="ChEBI" id="CHEBI:15378"/>
        <dbReference type="ChEBI" id="CHEBI:15734"/>
        <dbReference type="ChEBI" id="CHEBI:17478"/>
        <dbReference type="ChEBI" id="CHEBI:57540"/>
        <dbReference type="ChEBI" id="CHEBI:57945"/>
        <dbReference type="EC" id="1.1.1.1"/>
    </reaction>
</comment>
<dbReference type="Proteomes" id="UP001327560">
    <property type="component" value="Chromosome 3"/>
</dbReference>
<evidence type="ECO:0000313" key="13">
    <source>
        <dbReference type="EMBL" id="WOL00994.1"/>
    </source>
</evidence>
<evidence type="ECO:0000256" key="9">
    <source>
        <dbReference type="ARBA" id="ARBA00023002"/>
    </source>
</evidence>